<dbReference type="RefSeq" id="WP_377687990.1">
    <property type="nucleotide sequence ID" value="NZ_JBHMDZ010000047.1"/>
</dbReference>
<gene>
    <name evidence="2" type="ORF">QWZ10_24110</name>
</gene>
<evidence type="ECO:0000313" key="2">
    <source>
        <dbReference type="EMBL" id="MDN3714096.1"/>
    </source>
</evidence>
<name>A0ABT8DED0_9RHOB</name>
<dbReference type="Proteomes" id="UP001243846">
    <property type="component" value="Unassembled WGS sequence"/>
</dbReference>
<dbReference type="InterPro" id="IPR036844">
    <property type="entry name" value="Hint_dom_sf"/>
</dbReference>
<proteinExistence type="predicted"/>
<evidence type="ECO:0000259" key="1">
    <source>
        <dbReference type="Pfam" id="PF13403"/>
    </source>
</evidence>
<dbReference type="SUPFAM" id="SSF51294">
    <property type="entry name" value="Hedgehog/intein (Hint) domain"/>
    <property type="match status" value="1"/>
</dbReference>
<comment type="caution">
    <text evidence="2">The sequence shown here is derived from an EMBL/GenBank/DDBJ whole genome shotgun (WGS) entry which is preliminary data.</text>
</comment>
<dbReference type="Gene3D" id="2.170.16.10">
    <property type="entry name" value="Hedgehog/Intein (Hint) domain"/>
    <property type="match status" value="1"/>
</dbReference>
<dbReference type="Pfam" id="PF13403">
    <property type="entry name" value="Hint_2"/>
    <property type="match status" value="1"/>
</dbReference>
<sequence>MPVTINAWGFDPFYNFGPGGLPPGWTTEIVTHEIRDSSGPAFDLGNVLTEITLNDTDGNGEYGAGQGDQAVIGGETYTIISIFDTDQVVIDGQTYTVVTFLMNGPADISISLPLINGKVAPAFPGMLTRAIADQNAAQAVIPVGDVICFAAGTMIETDRGPRAVESLEVGDLVLTRDHGLQAVRWLGCAPVSRAALDAAPHLRPIRIRAGALGAGIPAADLVVSPQHRILVSSKIAARMFGTAEVLVAAKQLSGLDGIGIDADLPSVDYYHILLDHHEIVFANGAEAETLLTGPEALKTLSPASRAEIEMLFPELAAPDYAARPAYPLARGREARKLAERHQRHGRALV</sequence>
<feature type="domain" description="Hedgehog/Intein (Hint)" evidence="1">
    <location>
        <begin position="147"/>
        <end position="293"/>
    </location>
</feature>
<evidence type="ECO:0000313" key="3">
    <source>
        <dbReference type="Proteomes" id="UP001243846"/>
    </source>
</evidence>
<organism evidence="2 3">
    <name type="scientific">Paracoccus cavernae</name>
    <dbReference type="NCBI Taxonomy" id="1571207"/>
    <lineage>
        <taxon>Bacteria</taxon>
        <taxon>Pseudomonadati</taxon>
        <taxon>Pseudomonadota</taxon>
        <taxon>Alphaproteobacteria</taxon>
        <taxon>Rhodobacterales</taxon>
        <taxon>Paracoccaceae</taxon>
        <taxon>Paracoccus</taxon>
    </lineage>
</organism>
<dbReference type="InterPro" id="IPR028992">
    <property type="entry name" value="Hedgehog/Intein_dom"/>
</dbReference>
<reference evidence="3" key="1">
    <citation type="journal article" date="2019" name="Int. J. Syst. Evol. Microbiol.">
        <title>The Global Catalogue of Microorganisms (GCM) 10K type strain sequencing project: providing services to taxonomists for standard genome sequencing and annotation.</title>
        <authorList>
            <consortium name="The Broad Institute Genomics Platform"/>
            <consortium name="The Broad Institute Genome Sequencing Center for Infectious Disease"/>
            <person name="Wu L."/>
            <person name="Ma J."/>
        </authorList>
    </citation>
    <scope>NUCLEOTIDE SEQUENCE [LARGE SCALE GENOMIC DNA]</scope>
    <source>
        <strain evidence="3">CECT 8482</strain>
    </source>
</reference>
<keyword evidence="3" id="KW-1185">Reference proteome</keyword>
<dbReference type="EMBL" id="JAUFRC010000003">
    <property type="protein sequence ID" value="MDN3714096.1"/>
    <property type="molecule type" value="Genomic_DNA"/>
</dbReference>
<accession>A0ABT8DED0</accession>
<protein>
    <submittedName>
        <fullName evidence="2">Hint domain-containing protein</fullName>
    </submittedName>
</protein>